<feature type="region of interest" description="Disordered" evidence="1">
    <location>
        <begin position="1"/>
        <end position="20"/>
    </location>
</feature>
<evidence type="ECO:0000313" key="2">
    <source>
        <dbReference type="EMBL" id="MBY14570.1"/>
    </source>
</evidence>
<protein>
    <submittedName>
        <fullName evidence="2">Uncharacterized protein</fullName>
    </submittedName>
</protein>
<sequence length="110" mass="12184">MKKDDMPKNSSTSSNVVGAVDGLRGGWRRRVEGVIRKENDEEEFTDTETNPAVMSAVVVAMVVVVGFNEAQKTASSEKSAFSNGKGGLDILYYYFITPSYIRQKQTPWRG</sequence>
<dbReference type="AlphaFoldDB" id="A0A2S2NBL5"/>
<reference evidence="2" key="1">
    <citation type="submission" date="2018-04" db="EMBL/GenBank/DDBJ databases">
        <title>Transcriptome of Schizaphis graminum biotype I.</title>
        <authorList>
            <person name="Scully E.D."/>
            <person name="Geib S.M."/>
            <person name="Palmer N.A."/>
            <person name="Koch K."/>
            <person name="Bradshaw J."/>
            <person name="Heng-Moss T."/>
            <person name="Sarath G."/>
        </authorList>
    </citation>
    <scope>NUCLEOTIDE SEQUENCE</scope>
</reference>
<organism evidence="2">
    <name type="scientific">Schizaphis graminum</name>
    <name type="common">Green bug aphid</name>
    <dbReference type="NCBI Taxonomy" id="13262"/>
    <lineage>
        <taxon>Eukaryota</taxon>
        <taxon>Metazoa</taxon>
        <taxon>Ecdysozoa</taxon>
        <taxon>Arthropoda</taxon>
        <taxon>Hexapoda</taxon>
        <taxon>Insecta</taxon>
        <taxon>Pterygota</taxon>
        <taxon>Neoptera</taxon>
        <taxon>Paraneoptera</taxon>
        <taxon>Hemiptera</taxon>
        <taxon>Sternorrhyncha</taxon>
        <taxon>Aphidomorpha</taxon>
        <taxon>Aphidoidea</taxon>
        <taxon>Aphididae</taxon>
        <taxon>Aphidini</taxon>
        <taxon>Schizaphis</taxon>
    </lineage>
</organism>
<evidence type="ECO:0000256" key="1">
    <source>
        <dbReference type="SAM" id="MobiDB-lite"/>
    </source>
</evidence>
<dbReference type="EMBL" id="GGMR01001951">
    <property type="protein sequence ID" value="MBY14570.1"/>
    <property type="molecule type" value="Transcribed_RNA"/>
</dbReference>
<accession>A0A2S2NBL5</accession>
<gene>
    <name evidence="2" type="ORF">g.178958</name>
</gene>
<name>A0A2S2NBL5_SCHGA</name>
<proteinExistence type="predicted"/>